<keyword evidence="2" id="KW-1185">Reference proteome</keyword>
<dbReference type="Proteomes" id="UP001150581">
    <property type="component" value="Unassembled WGS sequence"/>
</dbReference>
<name>A0ACC1ID76_9FUNG</name>
<evidence type="ECO:0000313" key="1">
    <source>
        <dbReference type="EMBL" id="KAJ1891712.1"/>
    </source>
</evidence>
<dbReference type="EMBL" id="JANBPG010001115">
    <property type="protein sequence ID" value="KAJ1891712.1"/>
    <property type="molecule type" value="Genomic_DNA"/>
</dbReference>
<protein>
    <submittedName>
        <fullName evidence="1">Uncharacterized protein</fullName>
    </submittedName>
</protein>
<sequence>MEYQETRAKKLLFKGEKCIVRRGKVDKAKHKHKSKTKPKNQHRSDTNAGGDRDASDGWVPVMTSSDLDGPLAFFFRDELLYVLSLPPQEETQAQAISEVGLMPPVFLILENTSLTEAEPSRIEQVFVGRKSVPATEPTDPEGRMHSFKSYTGTYLSADRHGNVECKAVAIGPLEMWTPVLLPERGDGAIALMIRPPGSSEDCFLSVETHKTTGRQMQVHAGASSIGFCQVFTAKCQAALRKKRIVGSSPGIDNAIYSPSANSTKSSKSHTETLLDRREKSKSDRYCK</sequence>
<accession>A0ACC1ID76</accession>
<comment type="caution">
    <text evidence="1">The sequence shown here is derived from an EMBL/GenBank/DDBJ whole genome shotgun (WGS) entry which is preliminary data.</text>
</comment>
<gene>
    <name evidence="1" type="ORF">LPJ66_006762</name>
</gene>
<evidence type="ECO:0000313" key="2">
    <source>
        <dbReference type="Proteomes" id="UP001150581"/>
    </source>
</evidence>
<organism evidence="1 2">
    <name type="scientific">Kickxella alabastrina</name>
    <dbReference type="NCBI Taxonomy" id="61397"/>
    <lineage>
        <taxon>Eukaryota</taxon>
        <taxon>Fungi</taxon>
        <taxon>Fungi incertae sedis</taxon>
        <taxon>Zoopagomycota</taxon>
        <taxon>Kickxellomycotina</taxon>
        <taxon>Kickxellomycetes</taxon>
        <taxon>Kickxellales</taxon>
        <taxon>Kickxellaceae</taxon>
        <taxon>Kickxella</taxon>
    </lineage>
</organism>
<reference evidence="1" key="1">
    <citation type="submission" date="2022-07" db="EMBL/GenBank/DDBJ databases">
        <title>Phylogenomic reconstructions and comparative analyses of Kickxellomycotina fungi.</title>
        <authorList>
            <person name="Reynolds N.K."/>
            <person name="Stajich J.E."/>
            <person name="Barry K."/>
            <person name="Grigoriev I.V."/>
            <person name="Crous P."/>
            <person name="Smith M.E."/>
        </authorList>
    </citation>
    <scope>NUCLEOTIDE SEQUENCE</scope>
    <source>
        <strain evidence="1">Benny 63K</strain>
    </source>
</reference>
<proteinExistence type="predicted"/>